<keyword evidence="2" id="KW-1185">Reference proteome</keyword>
<sequence length="88" mass="10191">MSKNKKSEIELFLNTLEELPKILCLTEDWCKKSERPFVNIQGYKQVASYSRTAKSHGGCSMFAKQDMDPIEYNELNQFCQDVVMQCVC</sequence>
<feature type="non-terminal residue" evidence="1">
    <location>
        <position position="88"/>
    </location>
</feature>
<proteinExistence type="predicted"/>
<evidence type="ECO:0000313" key="1">
    <source>
        <dbReference type="EMBL" id="KAL3272535.1"/>
    </source>
</evidence>
<accession>A0ABD2N196</accession>
<dbReference type="Proteomes" id="UP001516400">
    <property type="component" value="Unassembled WGS sequence"/>
</dbReference>
<protein>
    <submittedName>
        <fullName evidence="1">Uncharacterized protein</fullName>
    </submittedName>
</protein>
<dbReference type="AlphaFoldDB" id="A0ABD2N196"/>
<name>A0ABD2N196_9CUCU</name>
<gene>
    <name evidence="1" type="ORF">HHI36_014009</name>
</gene>
<dbReference type="EMBL" id="JABFTP020000062">
    <property type="protein sequence ID" value="KAL3272535.1"/>
    <property type="molecule type" value="Genomic_DNA"/>
</dbReference>
<dbReference type="InterPro" id="IPR036691">
    <property type="entry name" value="Endo/exonu/phosph_ase_sf"/>
</dbReference>
<evidence type="ECO:0000313" key="2">
    <source>
        <dbReference type="Proteomes" id="UP001516400"/>
    </source>
</evidence>
<dbReference type="Gene3D" id="3.60.10.10">
    <property type="entry name" value="Endonuclease/exonuclease/phosphatase"/>
    <property type="match status" value="1"/>
</dbReference>
<comment type="caution">
    <text evidence="1">The sequence shown here is derived from an EMBL/GenBank/DDBJ whole genome shotgun (WGS) entry which is preliminary data.</text>
</comment>
<reference evidence="1 2" key="1">
    <citation type="journal article" date="2021" name="BMC Biol.">
        <title>Horizontally acquired antibacterial genes associated with adaptive radiation of ladybird beetles.</title>
        <authorList>
            <person name="Li H.S."/>
            <person name="Tang X.F."/>
            <person name="Huang Y.H."/>
            <person name="Xu Z.Y."/>
            <person name="Chen M.L."/>
            <person name="Du X.Y."/>
            <person name="Qiu B.Y."/>
            <person name="Chen P.T."/>
            <person name="Zhang W."/>
            <person name="Slipinski A."/>
            <person name="Escalona H.E."/>
            <person name="Waterhouse R.M."/>
            <person name="Zwick A."/>
            <person name="Pang H."/>
        </authorList>
    </citation>
    <scope>NUCLEOTIDE SEQUENCE [LARGE SCALE GENOMIC DNA]</scope>
    <source>
        <strain evidence="1">SYSU2018</strain>
    </source>
</reference>
<organism evidence="1 2">
    <name type="scientific">Cryptolaemus montrouzieri</name>
    <dbReference type="NCBI Taxonomy" id="559131"/>
    <lineage>
        <taxon>Eukaryota</taxon>
        <taxon>Metazoa</taxon>
        <taxon>Ecdysozoa</taxon>
        <taxon>Arthropoda</taxon>
        <taxon>Hexapoda</taxon>
        <taxon>Insecta</taxon>
        <taxon>Pterygota</taxon>
        <taxon>Neoptera</taxon>
        <taxon>Endopterygota</taxon>
        <taxon>Coleoptera</taxon>
        <taxon>Polyphaga</taxon>
        <taxon>Cucujiformia</taxon>
        <taxon>Coccinelloidea</taxon>
        <taxon>Coccinellidae</taxon>
        <taxon>Scymninae</taxon>
        <taxon>Scymnini</taxon>
        <taxon>Cryptolaemus</taxon>
    </lineage>
</organism>